<evidence type="ECO:0000256" key="4">
    <source>
        <dbReference type="ARBA" id="ARBA00023033"/>
    </source>
</evidence>
<proteinExistence type="predicted"/>
<dbReference type="Gene3D" id="3.20.20.30">
    <property type="entry name" value="Luciferase-like domain"/>
    <property type="match status" value="1"/>
</dbReference>
<dbReference type="GO" id="GO:0046306">
    <property type="term" value="P:alkanesulfonate catabolic process"/>
    <property type="evidence" value="ECO:0007669"/>
    <property type="project" value="TreeGrafter"/>
</dbReference>
<dbReference type="InterPro" id="IPR019952">
    <property type="entry name" value="F420_OxRdatse_Rv1855c_pred"/>
</dbReference>
<dbReference type="PANTHER" id="PTHR42847">
    <property type="entry name" value="ALKANESULFONATE MONOOXYGENASE"/>
    <property type="match status" value="1"/>
</dbReference>
<gene>
    <name evidence="6" type="ORF">ENP34_00995</name>
</gene>
<dbReference type="AlphaFoldDB" id="A0A831T857"/>
<dbReference type="InterPro" id="IPR011251">
    <property type="entry name" value="Luciferase-like_dom"/>
</dbReference>
<organism evidence="6">
    <name type="scientific">Thermorudis peleae</name>
    <dbReference type="NCBI Taxonomy" id="1382356"/>
    <lineage>
        <taxon>Bacteria</taxon>
        <taxon>Pseudomonadati</taxon>
        <taxon>Thermomicrobiota</taxon>
        <taxon>Thermomicrobia</taxon>
        <taxon>Thermomicrobia incertae sedis</taxon>
        <taxon>Thermorudis</taxon>
    </lineage>
</organism>
<evidence type="ECO:0000256" key="3">
    <source>
        <dbReference type="ARBA" id="ARBA00023002"/>
    </source>
</evidence>
<evidence type="ECO:0000259" key="5">
    <source>
        <dbReference type="Pfam" id="PF00296"/>
    </source>
</evidence>
<dbReference type="Pfam" id="PF00296">
    <property type="entry name" value="Bac_luciferase"/>
    <property type="match status" value="1"/>
</dbReference>
<sequence length="311" mass="35186">MPGLSFGIHVGPQDTTIDELRRLWRFADDHGFDWLSVWDHFYARTSDLIPHYEAVALLAAIACETRRLRFGCMVFAVQFRNLGLLAKSIVTIDHLSGGRLEIGLGAGWHEPEYRAFGYPFLTAKERLDQLEEGIQALRRLLTEDAVTFQGRHVQLENARILPKPLQERLPLWIGGAGERRTARIAARYADGWNIPYISPEDYRRKRAALERWCEVEGRDPATVRDAVQVGFYMAPRDDQRAIASARERLAQQVGPQALEQPGYLIGGPGAVAEQLAAYREAGARSLNLAIRPPVDWQALEVFVDQVMPQFR</sequence>
<dbReference type="SUPFAM" id="SSF51679">
    <property type="entry name" value="Bacterial luciferase-like"/>
    <property type="match status" value="1"/>
</dbReference>
<keyword evidence="3" id="KW-0560">Oxidoreductase</keyword>
<keyword evidence="2" id="KW-0288">FMN</keyword>
<accession>A0A831T857</accession>
<dbReference type="PANTHER" id="PTHR42847:SF4">
    <property type="entry name" value="ALKANESULFONATE MONOOXYGENASE-RELATED"/>
    <property type="match status" value="1"/>
</dbReference>
<dbReference type="GO" id="GO:0008726">
    <property type="term" value="F:alkanesulfonate monooxygenase activity"/>
    <property type="evidence" value="ECO:0007669"/>
    <property type="project" value="TreeGrafter"/>
</dbReference>
<name>A0A831T857_9BACT</name>
<reference evidence="6" key="1">
    <citation type="journal article" date="2020" name="mSystems">
        <title>Genome- and Community-Level Interaction Insights into Carbon Utilization and Element Cycling Functions of Hydrothermarchaeota in Hydrothermal Sediment.</title>
        <authorList>
            <person name="Zhou Z."/>
            <person name="Liu Y."/>
            <person name="Xu W."/>
            <person name="Pan J."/>
            <person name="Luo Z.H."/>
            <person name="Li M."/>
        </authorList>
    </citation>
    <scope>NUCLEOTIDE SEQUENCE [LARGE SCALE GENOMIC DNA]</scope>
    <source>
        <strain evidence="6">SpSt-210</strain>
    </source>
</reference>
<keyword evidence="4" id="KW-0503">Monooxygenase</keyword>
<dbReference type="NCBIfam" id="TIGR03560">
    <property type="entry name" value="F420_Rv1855c"/>
    <property type="match status" value="1"/>
</dbReference>
<comment type="caution">
    <text evidence="6">The sequence shown here is derived from an EMBL/GenBank/DDBJ whole genome shotgun (WGS) entry which is preliminary data.</text>
</comment>
<dbReference type="InterPro" id="IPR036661">
    <property type="entry name" value="Luciferase-like_sf"/>
</dbReference>
<dbReference type="EMBL" id="DSIY01000025">
    <property type="protein sequence ID" value="HEG90015.1"/>
    <property type="molecule type" value="Genomic_DNA"/>
</dbReference>
<protein>
    <submittedName>
        <fullName evidence="6">TIGR03560 family F420-dependent LLM class oxidoreductase</fullName>
    </submittedName>
</protein>
<evidence type="ECO:0000313" key="6">
    <source>
        <dbReference type="EMBL" id="HEG90015.1"/>
    </source>
</evidence>
<keyword evidence="1" id="KW-0285">Flavoprotein</keyword>
<evidence type="ECO:0000256" key="2">
    <source>
        <dbReference type="ARBA" id="ARBA00022643"/>
    </source>
</evidence>
<dbReference type="InterPro" id="IPR050172">
    <property type="entry name" value="SsuD_RutA_monooxygenase"/>
</dbReference>
<feature type="domain" description="Luciferase-like" evidence="5">
    <location>
        <begin position="13"/>
        <end position="247"/>
    </location>
</feature>
<evidence type="ECO:0000256" key="1">
    <source>
        <dbReference type="ARBA" id="ARBA00022630"/>
    </source>
</evidence>